<dbReference type="AlphaFoldDB" id="A0A517N8F7"/>
<evidence type="ECO:0000313" key="1">
    <source>
        <dbReference type="EMBL" id="QDT03416.1"/>
    </source>
</evidence>
<dbReference type="RefSeq" id="WP_145169110.1">
    <property type="nucleotide sequence ID" value="NZ_CP036525.1"/>
</dbReference>
<dbReference type="Proteomes" id="UP000318538">
    <property type="component" value="Chromosome"/>
</dbReference>
<name>A0A517N8F7_9BACT</name>
<dbReference type="KEGG" id="rlc:K227x_17980"/>
<gene>
    <name evidence="1" type="ORF">K227x_17980</name>
</gene>
<proteinExistence type="predicted"/>
<sequence length="81" mass="9353">MDTEINVLALVKGEERFLFLFDDANRDETLRQLARFAADPEIDFSWYDAAMLSRKIRDAVPTEDDTLAGHEFDSLSIDDFH</sequence>
<organism evidence="1 2">
    <name type="scientific">Rubripirellula lacrimiformis</name>
    <dbReference type="NCBI Taxonomy" id="1930273"/>
    <lineage>
        <taxon>Bacteria</taxon>
        <taxon>Pseudomonadati</taxon>
        <taxon>Planctomycetota</taxon>
        <taxon>Planctomycetia</taxon>
        <taxon>Pirellulales</taxon>
        <taxon>Pirellulaceae</taxon>
        <taxon>Rubripirellula</taxon>
    </lineage>
</organism>
<evidence type="ECO:0000313" key="2">
    <source>
        <dbReference type="Proteomes" id="UP000318538"/>
    </source>
</evidence>
<dbReference type="OrthoDB" id="281676at2"/>
<dbReference type="EMBL" id="CP036525">
    <property type="protein sequence ID" value="QDT03416.1"/>
    <property type="molecule type" value="Genomic_DNA"/>
</dbReference>
<keyword evidence="2" id="KW-1185">Reference proteome</keyword>
<reference evidence="1 2" key="1">
    <citation type="submission" date="2019-02" db="EMBL/GenBank/DDBJ databases">
        <title>Deep-cultivation of Planctomycetes and their phenomic and genomic characterization uncovers novel biology.</title>
        <authorList>
            <person name="Wiegand S."/>
            <person name="Jogler M."/>
            <person name="Boedeker C."/>
            <person name="Pinto D."/>
            <person name="Vollmers J."/>
            <person name="Rivas-Marin E."/>
            <person name="Kohn T."/>
            <person name="Peeters S.H."/>
            <person name="Heuer A."/>
            <person name="Rast P."/>
            <person name="Oberbeckmann S."/>
            <person name="Bunk B."/>
            <person name="Jeske O."/>
            <person name="Meyerdierks A."/>
            <person name="Storesund J.E."/>
            <person name="Kallscheuer N."/>
            <person name="Luecker S."/>
            <person name="Lage O.M."/>
            <person name="Pohl T."/>
            <person name="Merkel B.J."/>
            <person name="Hornburger P."/>
            <person name="Mueller R.-W."/>
            <person name="Bruemmer F."/>
            <person name="Labrenz M."/>
            <person name="Spormann A.M."/>
            <person name="Op den Camp H."/>
            <person name="Overmann J."/>
            <person name="Amann R."/>
            <person name="Jetten M.S.M."/>
            <person name="Mascher T."/>
            <person name="Medema M.H."/>
            <person name="Devos D.P."/>
            <person name="Kaster A.-K."/>
            <person name="Ovreas L."/>
            <person name="Rohde M."/>
            <person name="Galperin M.Y."/>
            <person name="Jogler C."/>
        </authorList>
    </citation>
    <scope>NUCLEOTIDE SEQUENCE [LARGE SCALE GENOMIC DNA]</scope>
    <source>
        <strain evidence="1 2">K22_7</strain>
    </source>
</reference>
<accession>A0A517N8F7</accession>
<protein>
    <submittedName>
        <fullName evidence="1">Uncharacterized protein</fullName>
    </submittedName>
</protein>